<feature type="binding site" evidence="5">
    <location>
        <position position="71"/>
    </location>
    <ligand>
        <name>S-adenosyl-L-methionine</name>
        <dbReference type="ChEBI" id="CHEBI:59789"/>
    </ligand>
</feature>
<protein>
    <submittedName>
        <fullName evidence="7">23S rRNA (Adenine(2058)-N(6))-methyltransferase Erm(O)</fullName>
    </submittedName>
</protein>
<dbReference type="NCBIfam" id="NF000337">
    <property type="entry name" value="erm_SHROVE"/>
    <property type="match status" value="1"/>
</dbReference>
<evidence type="ECO:0000256" key="1">
    <source>
        <dbReference type="ARBA" id="ARBA00022603"/>
    </source>
</evidence>
<accession>A0A919W3M6</accession>
<keyword evidence="3 5" id="KW-0949">S-adenosyl-L-methionine</keyword>
<evidence type="ECO:0000313" key="8">
    <source>
        <dbReference type="Proteomes" id="UP000681340"/>
    </source>
</evidence>
<feature type="binding site" evidence="5">
    <location>
        <position position="50"/>
    </location>
    <ligand>
        <name>S-adenosyl-L-methionine</name>
        <dbReference type="ChEBI" id="CHEBI:59789"/>
    </ligand>
</feature>
<dbReference type="PANTHER" id="PTHR11727:SF7">
    <property type="entry name" value="DIMETHYLADENOSINE TRANSFERASE-RELATED"/>
    <property type="match status" value="1"/>
</dbReference>
<dbReference type="Proteomes" id="UP000681340">
    <property type="component" value="Unassembled WGS sequence"/>
</dbReference>
<evidence type="ECO:0000256" key="3">
    <source>
        <dbReference type="ARBA" id="ARBA00022691"/>
    </source>
</evidence>
<keyword evidence="4 5" id="KW-0694">RNA-binding</keyword>
<reference evidence="7" key="1">
    <citation type="submission" date="2021-03" db="EMBL/GenBank/DDBJ databases">
        <title>Whole genome shotgun sequence of Actinoplanes auranticolor NBRC 12245.</title>
        <authorList>
            <person name="Komaki H."/>
            <person name="Tamura T."/>
        </authorList>
    </citation>
    <scope>NUCLEOTIDE SEQUENCE</scope>
    <source>
        <strain evidence="7">NBRC 12245</strain>
    </source>
</reference>
<dbReference type="GO" id="GO:0003723">
    <property type="term" value="F:RNA binding"/>
    <property type="evidence" value="ECO:0007669"/>
    <property type="project" value="UniProtKB-UniRule"/>
</dbReference>
<dbReference type="InterPro" id="IPR001737">
    <property type="entry name" value="KsgA/Erm"/>
</dbReference>
<dbReference type="PANTHER" id="PTHR11727">
    <property type="entry name" value="DIMETHYLADENOSINE TRANSFERASE"/>
    <property type="match status" value="1"/>
</dbReference>
<name>A0A919W3M6_9ACTN</name>
<keyword evidence="2 5" id="KW-0808">Transferase</keyword>
<dbReference type="InterPro" id="IPR020598">
    <property type="entry name" value="rRNA_Ade_methylase_Trfase_N"/>
</dbReference>
<dbReference type="NCBIfam" id="NF000499">
    <property type="entry name" value="Erm23S_rRNA_broad"/>
    <property type="match status" value="1"/>
</dbReference>
<evidence type="ECO:0000256" key="4">
    <source>
        <dbReference type="ARBA" id="ARBA00022884"/>
    </source>
</evidence>
<dbReference type="PROSITE" id="PS51689">
    <property type="entry name" value="SAM_RNA_A_N6_MT"/>
    <property type="match status" value="1"/>
</dbReference>
<dbReference type="Gene3D" id="3.40.50.150">
    <property type="entry name" value="Vaccinia Virus protein VP39"/>
    <property type="match status" value="1"/>
</dbReference>
<keyword evidence="1 5" id="KW-0489">Methyltransferase</keyword>
<keyword evidence="8" id="KW-1185">Reference proteome</keyword>
<proteinExistence type="inferred from homology"/>
<gene>
    <name evidence="7" type="ORF">Aau02nite_81290</name>
</gene>
<dbReference type="SUPFAM" id="SSF53335">
    <property type="entry name" value="S-adenosyl-L-methionine-dependent methyltransferases"/>
    <property type="match status" value="1"/>
</dbReference>
<evidence type="ECO:0000256" key="2">
    <source>
        <dbReference type="ARBA" id="ARBA00022679"/>
    </source>
</evidence>
<dbReference type="RefSeq" id="WP_212993937.1">
    <property type="nucleotide sequence ID" value="NZ_BAABEA010000003.1"/>
</dbReference>
<feature type="domain" description="Ribosomal RNA adenine methylase transferase N-terminal" evidence="6">
    <location>
        <begin position="30"/>
        <end position="190"/>
    </location>
</feature>
<comment type="caution">
    <text evidence="7">The sequence shown here is derived from an EMBL/GenBank/DDBJ whole genome shotgun (WGS) entry which is preliminary data.</text>
</comment>
<evidence type="ECO:0000256" key="5">
    <source>
        <dbReference type="PROSITE-ProRule" id="PRU01026"/>
    </source>
</evidence>
<comment type="similarity">
    <text evidence="5">Belongs to the class I-like SAM-binding methyltransferase superfamily. rRNA adenine N(6)-methyltransferase family.</text>
</comment>
<dbReference type="SMART" id="SM00650">
    <property type="entry name" value="rADc"/>
    <property type="match status" value="1"/>
</dbReference>
<dbReference type="Pfam" id="PF00398">
    <property type="entry name" value="RrnaAD"/>
    <property type="match status" value="1"/>
</dbReference>
<dbReference type="EMBL" id="BOQL01000074">
    <property type="protein sequence ID" value="GIM78523.1"/>
    <property type="molecule type" value="Genomic_DNA"/>
</dbReference>
<feature type="binding site" evidence="5">
    <location>
        <position position="108"/>
    </location>
    <ligand>
        <name>S-adenosyl-L-methionine</name>
        <dbReference type="ChEBI" id="CHEBI:59789"/>
    </ligand>
</feature>
<dbReference type="InterPro" id="IPR029063">
    <property type="entry name" value="SAM-dependent_MTases_sf"/>
</dbReference>
<feature type="binding site" evidence="5">
    <location>
        <position position="23"/>
    </location>
    <ligand>
        <name>S-adenosyl-L-methionine</name>
        <dbReference type="ChEBI" id="CHEBI:59789"/>
    </ligand>
</feature>
<organism evidence="7 8">
    <name type="scientific">Actinoplanes auranticolor</name>
    <dbReference type="NCBI Taxonomy" id="47988"/>
    <lineage>
        <taxon>Bacteria</taxon>
        <taxon>Bacillati</taxon>
        <taxon>Actinomycetota</taxon>
        <taxon>Actinomycetes</taxon>
        <taxon>Micromonosporales</taxon>
        <taxon>Micromonosporaceae</taxon>
        <taxon>Actinoplanes</taxon>
    </lineage>
</organism>
<dbReference type="InterPro" id="IPR020596">
    <property type="entry name" value="rRNA_Ade_Mease_Trfase_CS"/>
</dbReference>
<feature type="binding site" evidence="5">
    <location>
        <position position="92"/>
    </location>
    <ligand>
        <name>S-adenosyl-L-methionine</name>
        <dbReference type="ChEBI" id="CHEBI:59789"/>
    </ligand>
</feature>
<dbReference type="PROSITE" id="PS01131">
    <property type="entry name" value="RRNA_A_DIMETH"/>
    <property type="match status" value="1"/>
</dbReference>
<sequence length="265" mass="29249">MALPHPKPAGREHARTRRVFGQNFLSDPQAVRRVVAAAGIRPDDLVYEVGAGRGVLTGELARHTRHLVSYEVDPQMAAGLPELPGVTVRVADFLRAVPPDRPFAVVGNIPYALTSAVVDWCLHAPALAAATLLTQLEYARKRTGGYGRWTRLTISTWPLVSWTLTGRIPRSAFRPMPRVDGGILRLDRRPVPLVEPAALPAYRRFVEVGFTGVGGSLHHSLARRYGDRRVSAAFRAARLATDVPVGLVWPEQWLTLFRLVDAPRR</sequence>
<dbReference type="GO" id="GO:0005829">
    <property type="term" value="C:cytosol"/>
    <property type="evidence" value="ECO:0007669"/>
    <property type="project" value="TreeGrafter"/>
</dbReference>
<feature type="binding site" evidence="5">
    <location>
        <position position="25"/>
    </location>
    <ligand>
        <name>S-adenosyl-L-methionine</name>
        <dbReference type="ChEBI" id="CHEBI:59789"/>
    </ligand>
</feature>
<dbReference type="AlphaFoldDB" id="A0A919W3M6"/>
<evidence type="ECO:0000259" key="6">
    <source>
        <dbReference type="SMART" id="SM00650"/>
    </source>
</evidence>
<dbReference type="GO" id="GO:0000179">
    <property type="term" value="F:rRNA (adenine-N6,N6-)-dimethyltransferase activity"/>
    <property type="evidence" value="ECO:0007669"/>
    <property type="project" value="UniProtKB-UniRule"/>
</dbReference>
<evidence type="ECO:0000313" key="7">
    <source>
        <dbReference type="EMBL" id="GIM78523.1"/>
    </source>
</evidence>